<feature type="transmembrane region" description="Helical" evidence="7">
    <location>
        <begin position="120"/>
        <end position="141"/>
    </location>
</feature>
<dbReference type="InterPro" id="IPR001046">
    <property type="entry name" value="NRAMP_fam"/>
</dbReference>
<keyword evidence="2" id="KW-0813">Transport</keyword>
<dbReference type="Proteomes" id="UP000033452">
    <property type="component" value="Unassembled WGS sequence"/>
</dbReference>
<comment type="caution">
    <text evidence="8">The sequence shown here is derived from an EMBL/GenBank/DDBJ whole genome shotgun (WGS) entry which is preliminary data.</text>
</comment>
<dbReference type="Pfam" id="PF01566">
    <property type="entry name" value="Nramp"/>
    <property type="match status" value="1"/>
</dbReference>
<dbReference type="GO" id="GO:0015086">
    <property type="term" value="F:cadmium ion transmembrane transporter activity"/>
    <property type="evidence" value="ECO:0007669"/>
    <property type="project" value="TreeGrafter"/>
</dbReference>
<feature type="transmembrane region" description="Helical" evidence="7">
    <location>
        <begin position="82"/>
        <end position="100"/>
    </location>
</feature>
<comment type="subcellular location">
    <subcellularLocation>
        <location evidence="1">Membrane</location>
        <topology evidence="1">Multi-pass membrane protein</topology>
    </subcellularLocation>
</comment>
<organism evidence="8 9">
    <name type="scientific">Pseudoalteromonas rubra</name>
    <dbReference type="NCBI Taxonomy" id="43658"/>
    <lineage>
        <taxon>Bacteria</taxon>
        <taxon>Pseudomonadati</taxon>
        <taxon>Pseudomonadota</taxon>
        <taxon>Gammaproteobacteria</taxon>
        <taxon>Alteromonadales</taxon>
        <taxon>Pseudoalteromonadaceae</taxon>
        <taxon>Pseudoalteromonas</taxon>
    </lineage>
</organism>
<dbReference type="PANTHER" id="PTHR11706:SF33">
    <property type="entry name" value="NATURAL RESISTANCE-ASSOCIATED MACROPHAGE PROTEIN 2"/>
    <property type="match status" value="1"/>
</dbReference>
<dbReference type="PRINTS" id="PR00447">
    <property type="entry name" value="NATRESASSCMP"/>
</dbReference>
<dbReference type="GO" id="GO:0034755">
    <property type="term" value="P:iron ion transmembrane transport"/>
    <property type="evidence" value="ECO:0007669"/>
    <property type="project" value="TreeGrafter"/>
</dbReference>
<evidence type="ECO:0000313" key="9">
    <source>
        <dbReference type="Proteomes" id="UP000033452"/>
    </source>
</evidence>
<feature type="transmembrane region" description="Helical" evidence="7">
    <location>
        <begin position="277"/>
        <end position="297"/>
    </location>
</feature>
<evidence type="ECO:0000256" key="3">
    <source>
        <dbReference type="ARBA" id="ARBA00022692"/>
    </source>
</evidence>
<gene>
    <name evidence="8" type="ORF">TW77_02250</name>
</gene>
<keyword evidence="4" id="KW-0769">Symport</keyword>
<evidence type="ECO:0000256" key="4">
    <source>
        <dbReference type="ARBA" id="ARBA00022847"/>
    </source>
</evidence>
<feature type="transmembrane region" description="Helical" evidence="7">
    <location>
        <begin position="317"/>
        <end position="336"/>
    </location>
</feature>
<feature type="transmembrane region" description="Helical" evidence="7">
    <location>
        <begin position="342"/>
        <end position="365"/>
    </location>
</feature>
<feature type="transmembrane region" description="Helical" evidence="7">
    <location>
        <begin position="148"/>
        <end position="167"/>
    </location>
</feature>
<dbReference type="RefSeq" id="WP_046003355.1">
    <property type="nucleotide sequence ID" value="NZ_JXYA01000004.1"/>
</dbReference>
<keyword evidence="6 7" id="KW-0472">Membrane</keyword>
<accession>A0A0F4QZ58</accession>
<dbReference type="EMBL" id="JXYA01000004">
    <property type="protein sequence ID" value="KJZ12624.1"/>
    <property type="molecule type" value="Genomic_DNA"/>
</dbReference>
<dbReference type="PROSITE" id="PS51257">
    <property type="entry name" value="PROKAR_LIPOPROTEIN"/>
    <property type="match status" value="1"/>
</dbReference>
<evidence type="ECO:0000313" key="8">
    <source>
        <dbReference type="EMBL" id="KJZ12624.1"/>
    </source>
</evidence>
<feature type="transmembrane region" description="Helical" evidence="7">
    <location>
        <begin position="377"/>
        <end position="399"/>
    </location>
</feature>
<keyword evidence="5 7" id="KW-1133">Transmembrane helix</keyword>
<dbReference type="GO" id="GO:0005886">
    <property type="term" value="C:plasma membrane"/>
    <property type="evidence" value="ECO:0007669"/>
    <property type="project" value="TreeGrafter"/>
</dbReference>
<feature type="transmembrane region" description="Helical" evidence="7">
    <location>
        <begin position="36"/>
        <end position="52"/>
    </location>
</feature>
<dbReference type="GO" id="GO:0005384">
    <property type="term" value="F:manganese ion transmembrane transporter activity"/>
    <property type="evidence" value="ECO:0007669"/>
    <property type="project" value="TreeGrafter"/>
</dbReference>
<dbReference type="NCBIfam" id="NF037982">
    <property type="entry name" value="Nramp_1"/>
    <property type="match status" value="1"/>
</dbReference>
<dbReference type="PANTHER" id="PTHR11706">
    <property type="entry name" value="SOLUTE CARRIER PROTEIN FAMILY 11 MEMBER"/>
    <property type="match status" value="1"/>
</dbReference>
<name>A0A0F4QZ58_9GAMM</name>
<evidence type="ECO:0000256" key="7">
    <source>
        <dbReference type="SAM" id="Phobius"/>
    </source>
</evidence>
<dbReference type="AlphaFoldDB" id="A0A0F4QZ58"/>
<reference evidence="8 9" key="1">
    <citation type="journal article" date="2015" name="BMC Genomics">
        <title>Genome mining reveals unlocked bioactive potential of marine Gram-negative bacteria.</title>
        <authorList>
            <person name="Machado H."/>
            <person name="Sonnenschein E.C."/>
            <person name="Melchiorsen J."/>
            <person name="Gram L."/>
        </authorList>
    </citation>
    <scope>NUCLEOTIDE SEQUENCE [LARGE SCALE GENOMIC DNA]</scope>
    <source>
        <strain evidence="8 9">S2471</strain>
    </source>
</reference>
<dbReference type="OrthoDB" id="9787548at2"/>
<keyword evidence="3 7" id="KW-0812">Transmembrane</keyword>
<keyword evidence="9" id="KW-1185">Reference proteome</keyword>
<feature type="transmembrane region" description="Helical" evidence="7">
    <location>
        <begin position="229"/>
        <end position="257"/>
    </location>
</feature>
<evidence type="ECO:0000256" key="5">
    <source>
        <dbReference type="ARBA" id="ARBA00022989"/>
    </source>
</evidence>
<protein>
    <submittedName>
        <fullName evidence="8">Manganese transporter</fullName>
    </submittedName>
</protein>
<feature type="transmembrane region" description="Helical" evidence="7">
    <location>
        <begin position="187"/>
        <end position="208"/>
    </location>
</feature>
<evidence type="ECO:0000256" key="6">
    <source>
        <dbReference type="ARBA" id="ARBA00023136"/>
    </source>
</evidence>
<proteinExistence type="predicted"/>
<evidence type="ECO:0000256" key="1">
    <source>
        <dbReference type="ARBA" id="ARBA00004141"/>
    </source>
</evidence>
<evidence type="ECO:0000256" key="2">
    <source>
        <dbReference type="ARBA" id="ARBA00022448"/>
    </source>
</evidence>
<sequence>MLKKFKNLGPGVIVTAAFIGPGTITACTLAGAQFGYALLWALVFATLATIILQEMSARVGIVTQQGLGAVIHQSLQDSVWKWPLFALIIVAICIGNAAYEAGNLVGAALGIEAITTPGKWVFRGSIIALTALGAVILILGTYKQIERILIALVSVMALAFVVTFFLVDPDLTALLKGMVTPQLPEGSLLTVIALIGTTVVPYNLFLHASAAKAHWSEPDDIPQARADTAISIGLGGLIAILVTSTAAASIFTLGLSVNNAVDMAKVFEPLFGSLSKYLLGIGLFAAGLSSVITAPLATSYVVTELLQLDTEVDARPFRFISVTIIVIGAVLSMANIKPIEIILLAQFANGLLLPIIAGFLLYVMNNKRMLGKYSNTVVSNILGFSVLILTAMLGIRLIAKSLGWL</sequence>
<dbReference type="PATRIC" id="fig|43658.5.peg.466"/>
<dbReference type="GO" id="GO:0015293">
    <property type="term" value="F:symporter activity"/>
    <property type="evidence" value="ECO:0007669"/>
    <property type="project" value="UniProtKB-KW"/>
</dbReference>